<dbReference type="AlphaFoldDB" id="A0A847VCH4"/>
<reference evidence="2 3" key="1">
    <citation type="journal article" date="2020" name="Biotechnol. Biofuels">
        <title>New insights from the biogas microbiome by comprehensive genome-resolved metagenomics of nearly 1600 species originating from multiple anaerobic digesters.</title>
        <authorList>
            <person name="Campanaro S."/>
            <person name="Treu L."/>
            <person name="Rodriguez-R L.M."/>
            <person name="Kovalovszki A."/>
            <person name="Ziels R.M."/>
            <person name="Maus I."/>
            <person name="Zhu X."/>
            <person name="Kougias P.G."/>
            <person name="Basile A."/>
            <person name="Luo G."/>
            <person name="Schluter A."/>
            <person name="Konstantinidis K.T."/>
            <person name="Angelidaki I."/>
        </authorList>
    </citation>
    <scope>NUCLEOTIDE SEQUENCE [LARGE SCALE GENOMIC DNA]</scope>
    <source>
        <strain evidence="2">AS19jrsBPTG_9</strain>
    </source>
</reference>
<accession>A0A847VCH4</accession>
<feature type="region of interest" description="Disordered" evidence="1">
    <location>
        <begin position="1"/>
        <end position="23"/>
    </location>
</feature>
<name>A0A847VCH4_9BACT</name>
<evidence type="ECO:0000256" key="1">
    <source>
        <dbReference type="SAM" id="MobiDB-lite"/>
    </source>
</evidence>
<feature type="compositionally biased region" description="Basic and acidic residues" evidence="1">
    <location>
        <begin position="10"/>
        <end position="19"/>
    </location>
</feature>
<gene>
    <name evidence="2" type="ORF">GX888_00020</name>
</gene>
<dbReference type="Proteomes" id="UP000564033">
    <property type="component" value="Unassembled WGS sequence"/>
</dbReference>
<evidence type="ECO:0000313" key="3">
    <source>
        <dbReference type="Proteomes" id="UP000564033"/>
    </source>
</evidence>
<sequence length="278" mass="32311">MEDEQNLLTEEDRSQRGSSEEETGFNVSFVPANEHGTSVACQAYQEVLHRGGIYSVLQGNLTSINIHVDSFNDFGNDTCLTPKQRKSSRIDPFFLNPENPRNLVYNRVVKLRSPSNLKIPVTMHFFNPLVQKMILKDRYRAEVRRTKKFFGSKESWKENIFLGGLDTVFKAVYLETRLNFRFLETTCRTLNLPKKVSSLGFGISRYRNISREQVESIGRDILVFTIDQYDKKSDEWEAKYRLIGSDIPERLITLSEYKGIERGIKEVIKRRQQSTSQY</sequence>
<comment type="caution">
    <text evidence="2">The sequence shown here is derived from an EMBL/GenBank/DDBJ whole genome shotgun (WGS) entry which is preliminary data.</text>
</comment>
<organism evidence="2 3">
    <name type="scientific">Candidatus Dojkabacteria bacterium</name>
    <dbReference type="NCBI Taxonomy" id="2099670"/>
    <lineage>
        <taxon>Bacteria</taxon>
        <taxon>Candidatus Dojkabacteria</taxon>
    </lineage>
</organism>
<protein>
    <submittedName>
        <fullName evidence="2">Uncharacterized protein</fullName>
    </submittedName>
</protein>
<dbReference type="EMBL" id="JAAZIL010000001">
    <property type="protein sequence ID" value="NLZ24132.1"/>
    <property type="molecule type" value="Genomic_DNA"/>
</dbReference>
<evidence type="ECO:0000313" key="2">
    <source>
        <dbReference type="EMBL" id="NLZ24132.1"/>
    </source>
</evidence>
<proteinExistence type="predicted"/>